<sequence length="314" mass="33192">MEQPQVKIIGGREYAATGSKFGPSYLPVDVMARMNNSAHQGLAMSAVVHDKRSLNSEAPAREPLSGVDTRKHLTMPSPERGPVASTFRPLPKIPKANDQGSVNSFVLPIRMANNPMEAALVCFFNSIADSGRTRFEDLLANMVGQISFTVNAGSDSGTVDNDNGDGSGDGAASSSATTTTTTTTTTVADTTSTISSNIGTPRRRRAAGGGSGGSGRKPGGTPRKKPASRADVIEKRGSCERCKKSKAKCEPIPECIRCAKDGVECSLKETILQETGRRLGACQRCKKNKVGCKKIESCGRCHKAEQPCSWAVKA</sequence>
<dbReference type="InterPro" id="IPR036864">
    <property type="entry name" value="Zn2-C6_fun-type_DNA-bd_sf"/>
</dbReference>
<feature type="region of interest" description="Disordered" evidence="2">
    <location>
        <begin position="151"/>
        <end position="230"/>
    </location>
</feature>
<feature type="compositionally biased region" description="Gly residues" evidence="2">
    <location>
        <begin position="207"/>
        <end position="218"/>
    </location>
</feature>
<evidence type="ECO:0000256" key="2">
    <source>
        <dbReference type="SAM" id="MobiDB-lite"/>
    </source>
</evidence>
<reference evidence="5" key="1">
    <citation type="journal article" date="2011" name="Genetics">
        <title>Massive changes in genome architecture accompany the transition to self-fertility in the filamentous fungus Neurospora tetrasperma.</title>
        <authorList>
            <person name="Ellison C.E."/>
            <person name="Stajich J.E."/>
            <person name="Jacobson D.J."/>
            <person name="Natvig D.O."/>
            <person name="Lapidus A."/>
            <person name="Foster B."/>
            <person name="Aerts A."/>
            <person name="Riley R."/>
            <person name="Lindquist E.A."/>
            <person name="Grigoriev I.V."/>
            <person name="Taylor J.W."/>
        </authorList>
    </citation>
    <scope>NUCLEOTIDE SEQUENCE [LARGE SCALE GENOMIC DNA]</scope>
    <source>
        <strain evidence="5">FGSC 2508 / P0657</strain>
    </source>
</reference>
<feature type="region of interest" description="Disordered" evidence="2">
    <location>
        <begin position="68"/>
        <end position="95"/>
    </location>
</feature>
<dbReference type="KEGG" id="nte:NEUTE1DRAFT38882"/>
<organism evidence="4 5">
    <name type="scientific">Neurospora tetrasperma (strain FGSC 2508 / ATCC MYA-4615 / P0657)</name>
    <dbReference type="NCBI Taxonomy" id="510951"/>
    <lineage>
        <taxon>Eukaryota</taxon>
        <taxon>Fungi</taxon>
        <taxon>Dikarya</taxon>
        <taxon>Ascomycota</taxon>
        <taxon>Pezizomycotina</taxon>
        <taxon>Sordariomycetes</taxon>
        <taxon>Sordariomycetidae</taxon>
        <taxon>Sordariales</taxon>
        <taxon>Sordariaceae</taxon>
        <taxon>Neurospora</taxon>
    </lineage>
</organism>
<dbReference type="GO" id="GO:0008270">
    <property type="term" value="F:zinc ion binding"/>
    <property type="evidence" value="ECO:0007669"/>
    <property type="project" value="InterPro"/>
</dbReference>
<gene>
    <name evidence="4" type="ORF">NEUTE1DRAFT_38882</name>
</gene>
<dbReference type="SUPFAM" id="SSF57701">
    <property type="entry name" value="Zn2/Cys6 DNA-binding domain"/>
    <property type="match status" value="1"/>
</dbReference>
<dbReference type="AlphaFoldDB" id="F8MH88"/>
<dbReference type="PROSITE" id="PS50048">
    <property type="entry name" value="ZN2_CY6_FUNGAL_2"/>
    <property type="match status" value="1"/>
</dbReference>
<dbReference type="InterPro" id="IPR001138">
    <property type="entry name" value="Zn2Cys6_DnaBD"/>
</dbReference>
<feature type="compositionally biased region" description="Low complexity" evidence="2">
    <location>
        <begin position="170"/>
        <end position="193"/>
    </location>
</feature>
<dbReference type="Pfam" id="PF00172">
    <property type="entry name" value="Zn_clus"/>
    <property type="match status" value="1"/>
</dbReference>
<dbReference type="Proteomes" id="UP000008065">
    <property type="component" value="Unassembled WGS sequence"/>
</dbReference>
<dbReference type="PROSITE" id="PS00463">
    <property type="entry name" value="ZN2_CY6_FUNGAL_1"/>
    <property type="match status" value="2"/>
</dbReference>
<dbReference type="RefSeq" id="XP_009848773.1">
    <property type="nucleotide sequence ID" value="XM_009850471.1"/>
</dbReference>
<evidence type="ECO:0000256" key="1">
    <source>
        <dbReference type="ARBA" id="ARBA00023242"/>
    </source>
</evidence>
<dbReference type="GO" id="GO:0000981">
    <property type="term" value="F:DNA-binding transcription factor activity, RNA polymerase II-specific"/>
    <property type="evidence" value="ECO:0007669"/>
    <property type="project" value="InterPro"/>
</dbReference>
<evidence type="ECO:0000259" key="3">
    <source>
        <dbReference type="PROSITE" id="PS50048"/>
    </source>
</evidence>
<dbReference type="HOGENOM" id="CLU_897395_0_0_1"/>
<feature type="domain" description="Zn(2)-C6 fungal-type" evidence="3">
    <location>
        <begin position="238"/>
        <end position="267"/>
    </location>
</feature>
<keyword evidence="5" id="KW-1185">Reference proteome</keyword>
<protein>
    <recommendedName>
        <fullName evidence="3">Zn(2)-C6 fungal-type domain-containing protein</fullName>
    </recommendedName>
</protein>
<proteinExistence type="predicted"/>
<accession>F8MH88</accession>
<keyword evidence="1" id="KW-0539">Nucleus</keyword>
<dbReference type="OrthoDB" id="4579395at2759"/>
<evidence type="ECO:0000313" key="4">
    <source>
        <dbReference type="EMBL" id="EGO58753.1"/>
    </source>
</evidence>
<dbReference type="CDD" id="cd00067">
    <property type="entry name" value="GAL4"/>
    <property type="match status" value="2"/>
</dbReference>
<name>F8MH88_NEUT8</name>
<dbReference type="EMBL" id="GL891303">
    <property type="protein sequence ID" value="EGO58753.1"/>
    <property type="molecule type" value="Genomic_DNA"/>
</dbReference>
<dbReference type="VEuPathDB" id="FungiDB:NEUTE1DRAFT_38882"/>
<evidence type="ECO:0000313" key="5">
    <source>
        <dbReference type="Proteomes" id="UP000008065"/>
    </source>
</evidence>
<dbReference type="GeneID" id="20827668"/>